<dbReference type="Proteomes" id="UP000230750">
    <property type="component" value="Unassembled WGS sequence"/>
</dbReference>
<keyword evidence="3" id="KW-1185">Reference proteome</keyword>
<protein>
    <submittedName>
        <fullName evidence="2">Uncharacterized protein</fullName>
    </submittedName>
</protein>
<evidence type="ECO:0000313" key="2">
    <source>
        <dbReference type="EMBL" id="PIK48792.1"/>
    </source>
</evidence>
<dbReference type="EMBL" id="MRZV01000501">
    <property type="protein sequence ID" value="PIK48792.1"/>
    <property type="molecule type" value="Genomic_DNA"/>
</dbReference>
<accession>A0A2G8KLA5</accession>
<reference evidence="2 3" key="1">
    <citation type="journal article" date="2017" name="PLoS Biol.">
        <title>The sea cucumber genome provides insights into morphological evolution and visceral regeneration.</title>
        <authorList>
            <person name="Zhang X."/>
            <person name="Sun L."/>
            <person name="Yuan J."/>
            <person name="Sun Y."/>
            <person name="Gao Y."/>
            <person name="Zhang L."/>
            <person name="Li S."/>
            <person name="Dai H."/>
            <person name="Hamel J.F."/>
            <person name="Liu C."/>
            <person name="Yu Y."/>
            <person name="Liu S."/>
            <person name="Lin W."/>
            <person name="Guo K."/>
            <person name="Jin S."/>
            <person name="Xu P."/>
            <person name="Storey K.B."/>
            <person name="Huan P."/>
            <person name="Zhang T."/>
            <person name="Zhou Y."/>
            <person name="Zhang J."/>
            <person name="Lin C."/>
            <person name="Li X."/>
            <person name="Xing L."/>
            <person name="Huo D."/>
            <person name="Sun M."/>
            <person name="Wang L."/>
            <person name="Mercier A."/>
            <person name="Li F."/>
            <person name="Yang H."/>
            <person name="Xiang J."/>
        </authorList>
    </citation>
    <scope>NUCLEOTIDE SEQUENCE [LARGE SCALE GENOMIC DNA]</scope>
    <source>
        <strain evidence="2">Shaxun</strain>
        <tissue evidence="2">Muscle</tissue>
    </source>
</reference>
<gene>
    <name evidence="2" type="ORF">BSL78_14330</name>
</gene>
<sequence>MAANFQSKYSSRGGQNQEVNITNRLQTASRVSLHCKTNITNNGVLSKSSELVQRGNTQIGFTNREPRAENRKVVRCSSLPRLDLLTFKEGRSHVPGRMISLTSLSVSKEHSKIRRKRNQLERVATWQKDMAFPGQQAPPSSGMEFIDWTLLKRRFPSSPRSKEHQLVLEELTSSNSLDSDSREDVLGQSSRHGTMHDTKRKVSKRWSSARIKLKSTSVFMNKLETNTTTTRRSSRGSIGHMTSQSHFDEVLPEEIDSFSSNGIGKDSLVKVKSKLKPKSRGWKIVKNNLSRIVEMLPRDSIDSRPMQFTNIAQIVRAKQFRLMMQRRASFIENGIFRFEEAKRDLYKRYDRPNNVNTQ</sequence>
<feature type="region of interest" description="Disordered" evidence="1">
    <location>
        <begin position="173"/>
        <end position="206"/>
    </location>
</feature>
<evidence type="ECO:0000256" key="1">
    <source>
        <dbReference type="SAM" id="MobiDB-lite"/>
    </source>
</evidence>
<proteinExistence type="predicted"/>
<organism evidence="2 3">
    <name type="scientific">Stichopus japonicus</name>
    <name type="common">Sea cucumber</name>
    <dbReference type="NCBI Taxonomy" id="307972"/>
    <lineage>
        <taxon>Eukaryota</taxon>
        <taxon>Metazoa</taxon>
        <taxon>Echinodermata</taxon>
        <taxon>Eleutherozoa</taxon>
        <taxon>Echinozoa</taxon>
        <taxon>Holothuroidea</taxon>
        <taxon>Aspidochirotacea</taxon>
        <taxon>Aspidochirotida</taxon>
        <taxon>Stichopodidae</taxon>
        <taxon>Apostichopus</taxon>
    </lineage>
</organism>
<comment type="caution">
    <text evidence="2">The sequence shown here is derived from an EMBL/GenBank/DDBJ whole genome shotgun (WGS) entry which is preliminary data.</text>
</comment>
<evidence type="ECO:0000313" key="3">
    <source>
        <dbReference type="Proteomes" id="UP000230750"/>
    </source>
</evidence>
<dbReference type="OrthoDB" id="10435866at2759"/>
<dbReference type="AlphaFoldDB" id="A0A2G8KLA5"/>
<name>A0A2G8KLA5_STIJA</name>